<comment type="subunit">
    <text evidence="3">Homotrimer. The subunits circularize to form a toroid; DNA passes through its center. Replication factor C (RFC) is required to load the toroid on the DNA.</text>
</comment>
<evidence type="ECO:0000256" key="2">
    <source>
        <dbReference type="ARBA" id="ARBA00023125"/>
    </source>
</evidence>
<evidence type="ECO:0000256" key="3">
    <source>
        <dbReference type="HAMAP-Rule" id="MF_00317"/>
    </source>
</evidence>
<feature type="domain" description="Proliferating cell nuclear antigen PCNA N-terminal" evidence="4">
    <location>
        <begin position="11"/>
        <end position="115"/>
    </location>
</feature>
<dbReference type="SUPFAM" id="SSF55979">
    <property type="entry name" value="DNA clamp"/>
    <property type="match status" value="2"/>
</dbReference>
<protein>
    <recommendedName>
        <fullName evidence="3">DNA polymerase sliding clamp</fullName>
    </recommendedName>
    <alternativeName>
        <fullName evidence="3">Proliferating cell nuclear antigen homolog</fullName>
        <shortName evidence="3">PCNA</shortName>
    </alternativeName>
</protein>
<evidence type="ECO:0000259" key="4">
    <source>
        <dbReference type="Pfam" id="PF00705"/>
    </source>
</evidence>
<dbReference type="InterPro" id="IPR022659">
    <property type="entry name" value="Pr_cel_nuc_antig_CS"/>
</dbReference>
<dbReference type="InterPro" id="IPR000730">
    <property type="entry name" value="Pr_cel_nuc_antig"/>
</dbReference>
<dbReference type="InterPro" id="IPR046938">
    <property type="entry name" value="DNA_clamp_sf"/>
</dbReference>
<proteinExistence type="inferred from homology"/>
<dbReference type="AlphaFoldDB" id="A0A7J3ZL03"/>
<dbReference type="Gene3D" id="3.70.10.10">
    <property type="match status" value="1"/>
</dbReference>
<dbReference type="GO" id="GO:0003677">
    <property type="term" value="F:DNA binding"/>
    <property type="evidence" value="ECO:0007669"/>
    <property type="project" value="UniProtKB-UniRule"/>
</dbReference>
<dbReference type="CDD" id="cd00577">
    <property type="entry name" value="PCNA"/>
    <property type="match status" value="1"/>
</dbReference>
<dbReference type="GO" id="GO:0006275">
    <property type="term" value="P:regulation of DNA replication"/>
    <property type="evidence" value="ECO:0007669"/>
    <property type="project" value="UniProtKB-UniRule"/>
</dbReference>
<dbReference type="GO" id="GO:0006272">
    <property type="term" value="P:leading strand elongation"/>
    <property type="evidence" value="ECO:0007669"/>
    <property type="project" value="TreeGrafter"/>
</dbReference>
<dbReference type="InterPro" id="IPR022648">
    <property type="entry name" value="Pr_cel_nuc_antig_N"/>
</dbReference>
<evidence type="ECO:0000256" key="1">
    <source>
        <dbReference type="ARBA" id="ARBA00022705"/>
    </source>
</evidence>
<accession>A0A7J3ZL03</accession>
<dbReference type="PANTHER" id="PTHR11352:SF0">
    <property type="entry name" value="PROLIFERATING CELL NUCLEAR ANTIGEN"/>
    <property type="match status" value="1"/>
</dbReference>
<dbReference type="PROSITE" id="PS01251">
    <property type="entry name" value="PCNA_1"/>
    <property type="match status" value="1"/>
</dbReference>
<organism evidence="5">
    <name type="scientific">Fervidicoccus fontis</name>
    <dbReference type="NCBI Taxonomy" id="683846"/>
    <lineage>
        <taxon>Archaea</taxon>
        <taxon>Thermoproteota</taxon>
        <taxon>Thermoprotei</taxon>
        <taxon>Fervidicoccales</taxon>
        <taxon>Fervidicoccaceae</taxon>
        <taxon>Fervidicoccus</taxon>
    </lineage>
</organism>
<dbReference type="GO" id="GO:0030337">
    <property type="term" value="F:DNA polymerase processivity factor activity"/>
    <property type="evidence" value="ECO:0007669"/>
    <property type="project" value="UniProtKB-UniRule"/>
</dbReference>
<sequence>MRLVLPKVNKFKNITQVLTKIVDVTPLFINEMGVTIKSLSDDKTTMLVLRLPPEAFETVEFEEPLAFKVGTKELHRIARRGTRNDILELSVDRENRILKLEFRDRKTDIVRTFEVPISFEGVEELSEPKVDLPVRSEMLASDFKDIISDAKLVGEELEMLYKDNTIYVRLEGAGRSYEAVLRENEPLLSISSTVDEARAKYGVDLLAATVRAASASTTMTLHFGTALPIRIAFEMPEVGTLVYWVAPRA</sequence>
<evidence type="ECO:0000313" key="5">
    <source>
        <dbReference type="EMBL" id="HHQ80694.1"/>
    </source>
</evidence>
<dbReference type="EMBL" id="DRZC01000063">
    <property type="protein sequence ID" value="HHQ80694.1"/>
    <property type="molecule type" value="Genomic_DNA"/>
</dbReference>
<name>A0A7J3ZL03_9CREN</name>
<dbReference type="Pfam" id="PF00705">
    <property type="entry name" value="PCNA_N"/>
    <property type="match status" value="1"/>
</dbReference>
<comment type="caution">
    <text evidence="5">The sequence shown here is derived from an EMBL/GenBank/DDBJ whole genome shotgun (WGS) entry which is preliminary data.</text>
</comment>
<gene>
    <name evidence="3" type="primary">pcn</name>
    <name evidence="5" type="ORF">ENM78_04515</name>
</gene>
<comment type="function">
    <text evidence="3">Sliding clamp subunit that acts as a moving platform for DNA processing. Responsible for tethering the catalytic subunit of DNA polymerase and other proteins to DNA during high-speed replication.</text>
</comment>
<keyword evidence="2 3" id="KW-0238">DNA-binding</keyword>
<reference evidence="5" key="1">
    <citation type="journal article" date="2020" name="mSystems">
        <title>Genome- and Community-Level Interaction Insights into Carbon Utilization and Element Cycling Functions of Hydrothermarchaeota in Hydrothermal Sediment.</title>
        <authorList>
            <person name="Zhou Z."/>
            <person name="Liu Y."/>
            <person name="Xu W."/>
            <person name="Pan J."/>
            <person name="Luo Z.H."/>
            <person name="Li M."/>
        </authorList>
    </citation>
    <scope>NUCLEOTIDE SEQUENCE [LARGE SCALE GENOMIC DNA]</scope>
    <source>
        <strain evidence="5">SpSt-1116</strain>
    </source>
</reference>
<comment type="similarity">
    <text evidence="3">Belongs to the PCNA family.</text>
</comment>
<dbReference type="HAMAP" id="MF_00317">
    <property type="entry name" value="DNApol_clamp_arch"/>
    <property type="match status" value="1"/>
</dbReference>
<dbReference type="PANTHER" id="PTHR11352">
    <property type="entry name" value="PROLIFERATING CELL NUCLEAR ANTIGEN"/>
    <property type="match status" value="1"/>
</dbReference>
<keyword evidence="1 3" id="KW-0235">DNA replication</keyword>